<dbReference type="Pfam" id="PF01423">
    <property type="entry name" value="LSM"/>
    <property type="match status" value="1"/>
</dbReference>
<evidence type="ECO:0000313" key="4">
    <source>
        <dbReference type="Proteomes" id="UP000815325"/>
    </source>
</evidence>
<dbReference type="InterPro" id="IPR010920">
    <property type="entry name" value="LSM_dom_sf"/>
</dbReference>
<feature type="domain" description="Sm" evidence="2">
    <location>
        <begin position="72"/>
        <end position="176"/>
    </location>
</feature>
<name>A0ABQ7GCA6_DUNSA</name>
<dbReference type="PANTHER" id="PTHR21415:SF1">
    <property type="entry name" value="U7 SNRNA-ASSOCIATED SM-LIKE PROTEIN LSM11"/>
    <property type="match status" value="1"/>
</dbReference>
<evidence type="ECO:0000256" key="1">
    <source>
        <dbReference type="SAM" id="MobiDB-lite"/>
    </source>
</evidence>
<sequence length="182" mass="20274">MADNASTSEPRQYSRSLDFFSADFDASLALLQTDLQPPDPTAPALDYTAKCRPLLPPEMPESLAGKERASKQKTGAEARYRVRVDTRHASGRRGSAVGTLIAYDRYMNLILLDVLENYTVLLKVPRIRPKLTGSDVDPQQGSAVREQTRWVNKQDHRQRSLGQIFIKGDNVISISCCQPRAA</sequence>
<feature type="compositionally biased region" description="Basic and acidic residues" evidence="1">
    <location>
        <begin position="64"/>
        <end position="76"/>
    </location>
</feature>
<evidence type="ECO:0000259" key="2">
    <source>
        <dbReference type="SMART" id="SM00651"/>
    </source>
</evidence>
<reference evidence="3" key="1">
    <citation type="submission" date="2017-08" db="EMBL/GenBank/DDBJ databases">
        <authorList>
            <person name="Polle J.E."/>
            <person name="Barry K."/>
            <person name="Cushman J."/>
            <person name="Schmutz J."/>
            <person name="Tran D."/>
            <person name="Hathwaick L.T."/>
            <person name="Yim W.C."/>
            <person name="Jenkins J."/>
            <person name="Mckie-Krisberg Z.M."/>
            <person name="Prochnik S."/>
            <person name="Lindquist E."/>
            <person name="Dockter R.B."/>
            <person name="Adam C."/>
            <person name="Molina H."/>
            <person name="Bunkerborg J."/>
            <person name="Jin E."/>
            <person name="Buchheim M."/>
            <person name="Magnuson J."/>
        </authorList>
    </citation>
    <scope>NUCLEOTIDE SEQUENCE</scope>
    <source>
        <strain evidence="3">CCAP 19/18</strain>
    </source>
</reference>
<dbReference type="InterPro" id="IPR001163">
    <property type="entry name" value="Sm_dom_euk/arc"/>
</dbReference>
<dbReference type="Gene3D" id="2.30.30.100">
    <property type="match status" value="1"/>
</dbReference>
<protein>
    <recommendedName>
        <fullName evidence="2">Sm domain-containing protein</fullName>
    </recommendedName>
</protein>
<dbReference type="PANTHER" id="PTHR21415">
    <property type="entry name" value="U7 SNRNA-ASSOCIATED SM-LIKE PROTEIN LSM11"/>
    <property type="match status" value="1"/>
</dbReference>
<evidence type="ECO:0000313" key="3">
    <source>
        <dbReference type="EMBL" id="KAF5832234.1"/>
    </source>
</evidence>
<feature type="region of interest" description="Disordered" evidence="1">
    <location>
        <begin position="57"/>
        <end position="76"/>
    </location>
</feature>
<dbReference type="InterPro" id="IPR039267">
    <property type="entry name" value="Lsm11"/>
</dbReference>
<proteinExistence type="predicted"/>
<dbReference type="SUPFAM" id="SSF50182">
    <property type="entry name" value="Sm-like ribonucleoproteins"/>
    <property type="match status" value="1"/>
</dbReference>
<dbReference type="EMBL" id="MU069888">
    <property type="protein sequence ID" value="KAF5832234.1"/>
    <property type="molecule type" value="Genomic_DNA"/>
</dbReference>
<dbReference type="SMART" id="SM00651">
    <property type="entry name" value="Sm"/>
    <property type="match status" value="1"/>
</dbReference>
<gene>
    <name evidence="3" type="ORF">DUNSADRAFT_11964</name>
</gene>
<keyword evidence="4" id="KW-1185">Reference proteome</keyword>
<accession>A0ABQ7GCA6</accession>
<comment type="caution">
    <text evidence="3">The sequence shown here is derived from an EMBL/GenBank/DDBJ whole genome shotgun (WGS) entry which is preliminary data.</text>
</comment>
<dbReference type="Proteomes" id="UP000815325">
    <property type="component" value="Unassembled WGS sequence"/>
</dbReference>
<organism evidence="3 4">
    <name type="scientific">Dunaliella salina</name>
    <name type="common">Green alga</name>
    <name type="synonym">Protococcus salinus</name>
    <dbReference type="NCBI Taxonomy" id="3046"/>
    <lineage>
        <taxon>Eukaryota</taxon>
        <taxon>Viridiplantae</taxon>
        <taxon>Chlorophyta</taxon>
        <taxon>core chlorophytes</taxon>
        <taxon>Chlorophyceae</taxon>
        <taxon>CS clade</taxon>
        <taxon>Chlamydomonadales</taxon>
        <taxon>Dunaliellaceae</taxon>
        <taxon>Dunaliella</taxon>
    </lineage>
</organism>